<dbReference type="AlphaFoldDB" id="K0STN9"/>
<dbReference type="InterPro" id="IPR045122">
    <property type="entry name" value="Csc1-like"/>
</dbReference>
<dbReference type="OrthoDB" id="41125at2759"/>
<evidence type="ECO:0000259" key="4">
    <source>
        <dbReference type="Pfam" id="PF14703"/>
    </source>
</evidence>
<feature type="region of interest" description="Disordered" evidence="1">
    <location>
        <begin position="261"/>
        <end position="289"/>
    </location>
</feature>
<name>K0STN9_THAOC</name>
<dbReference type="Pfam" id="PF14703">
    <property type="entry name" value="PHM7_cyt"/>
    <property type="match status" value="1"/>
</dbReference>
<dbReference type="PANTHER" id="PTHR13018:SF5">
    <property type="entry name" value="RE44586P"/>
    <property type="match status" value="1"/>
</dbReference>
<evidence type="ECO:0000313" key="6">
    <source>
        <dbReference type="Proteomes" id="UP000266841"/>
    </source>
</evidence>
<keyword evidence="2" id="KW-1133">Transmembrane helix</keyword>
<evidence type="ECO:0008006" key="7">
    <source>
        <dbReference type="Google" id="ProtNLM"/>
    </source>
</evidence>
<keyword evidence="6" id="KW-1185">Reference proteome</keyword>
<sequence>MEKADWGPGFSRGDGRGRAPTEIPSIPFNGAVTRLAFASAILAIASSILLHPSPPDSGSDWDDPSSRSLQVECTAFGVNFEENTAVSTWAAIRSTSFVSLTIGVLCLLGYEIFRRDPIVGKYVYDRKRLARPTKTPPPLMLSRSLWTGDYKDEEETDEETLHTRRKRRGGCCRVFPAVLEIIFFNLDANYIRYSRAADEARKRREQNGIYTCCRTGCFHNNCCNEIYTPNTRFEDNNKDDEYFVNEDGYVLYPGHPCDRRNAEPSWERTGNEAQAYSPTNNSDRRSGSLQTIESITRTGSVRLRSLSLFDEDSHRKFVQKKWRKTISDLFPEDETKTDIVSLSDEDEEDAADRNRGRLDAIPSRDYSIDCSMVANEKSQSRAHAQDSNVDDTTDRFQDDESDPQPRYPSRLAAVCMPPGFHNWTTAVAFLADFLLFDQFQKLSTSTMKHFPSVGSSTNGTAERRDDAVHVAQPGRDLMAGDVELLRCAGFDTFLLIRLARFGFDVTCYPFLFSCVAILPMYWTSPNKVGAIDDDYLSMTINRVEDGSYKLALIMVFQAFLYTYILRRLWIEWEVFIKLRHEFLIDGDTSFDRRPSYMRKFRNSVMVECIPPSHRSDKSLRQVFESLFPGQIQHAEMLIDTTKLERILAKRQKLISKCDSVDARYKYMQWYDEKHQKKKPTEPPIVKEGGYCCGVGGEKTLALPYYENKLRDEDENAQELYDYIVEARLRNRNDSFVNRRTDSLSGSKHGTSPGLQELLVPERIQKLFGKEEEFFSGTGIVEFKSIATKQTATQCNLSGQSYWMITSEAPDPRDILWNNISDPKPILRVGKEGYTVQEPFKSGRVHFTLEHLLPVDQYLLYHPHEPDDISYWPRDDAPITAMEVDHQECNMSSIVPPKFQEQPLSPIMLGVCTVFFWTATKVHTNNALFVYCQRCESGGKLFYYWNRIVFISLYCSIIVFSGVLVLKQFPRSGVAFFIIGLSVIFFTDRAIKGKFVVHSLHLPMSKAIIHDTEEAAALISDTNKKSDKKETSCIDPQN</sequence>
<feature type="transmembrane region" description="Helical" evidence="2">
    <location>
        <begin position="943"/>
        <end position="965"/>
    </location>
</feature>
<evidence type="ECO:0000256" key="1">
    <source>
        <dbReference type="SAM" id="MobiDB-lite"/>
    </source>
</evidence>
<accession>K0STN9</accession>
<dbReference type="InterPro" id="IPR032880">
    <property type="entry name" value="CSC1/OSCA1-like_N"/>
</dbReference>
<feature type="region of interest" description="Disordered" evidence="1">
    <location>
        <begin position="375"/>
        <end position="410"/>
    </location>
</feature>
<protein>
    <recommendedName>
        <fullName evidence="7">CSC1/OSCA1-like cytosolic domain-containing protein</fullName>
    </recommendedName>
</protein>
<gene>
    <name evidence="5" type="ORF">THAOC_17851</name>
</gene>
<evidence type="ECO:0000313" key="5">
    <source>
        <dbReference type="EMBL" id="EJK61627.1"/>
    </source>
</evidence>
<dbReference type="Proteomes" id="UP000266841">
    <property type="component" value="Unassembled WGS sequence"/>
</dbReference>
<feature type="domain" description="CSC1/OSCA1-like N-terminal transmembrane" evidence="3">
    <location>
        <begin position="481"/>
        <end position="570"/>
    </location>
</feature>
<dbReference type="GO" id="GO:0005886">
    <property type="term" value="C:plasma membrane"/>
    <property type="evidence" value="ECO:0007669"/>
    <property type="project" value="TreeGrafter"/>
</dbReference>
<keyword evidence="2" id="KW-0812">Transmembrane</keyword>
<feature type="compositionally biased region" description="Basic and acidic residues" evidence="1">
    <location>
        <begin position="261"/>
        <end position="270"/>
    </location>
</feature>
<keyword evidence="2" id="KW-0472">Membrane</keyword>
<dbReference type="InterPro" id="IPR027815">
    <property type="entry name" value="CSC1/OSCA1-like_cyt"/>
</dbReference>
<feature type="compositionally biased region" description="Polar residues" evidence="1">
    <location>
        <begin position="271"/>
        <end position="289"/>
    </location>
</feature>
<dbReference type="GO" id="GO:0005227">
    <property type="term" value="F:calcium-activated cation channel activity"/>
    <property type="evidence" value="ECO:0007669"/>
    <property type="project" value="InterPro"/>
</dbReference>
<feature type="domain" description="CSC1/OSCA1-like cytosolic" evidence="4">
    <location>
        <begin position="603"/>
        <end position="720"/>
    </location>
</feature>
<organism evidence="5 6">
    <name type="scientific">Thalassiosira oceanica</name>
    <name type="common">Marine diatom</name>
    <dbReference type="NCBI Taxonomy" id="159749"/>
    <lineage>
        <taxon>Eukaryota</taxon>
        <taxon>Sar</taxon>
        <taxon>Stramenopiles</taxon>
        <taxon>Ochrophyta</taxon>
        <taxon>Bacillariophyta</taxon>
        <taxon>Coscinodiscophyceae</taxon>
        <taxon>Thalassiosirophycidae</taxon>
        <taxon>Thalassiosirales</taxon>
        <taxon>Thalassiosiraceae</taxon>
        <taxon>Thalassiosira</taxon>
    </lineage>
</organism>
<dbReference type="EMBL" id="AGNL01019721">
    <property type="protein sequence ID" value="EJK61627.1"/>
    <property type="molecule type" value="Genomic_DNA"/>
</dbReference>
<evidence type="ECO:0000256" key="2">
    <source>
        <dbReference type="SAM" id="Phobius"/>
    </source>
</evidence>
<evidence type="ECO:0000259" key="3">
    <source>
        <dbReference type="Pfam" id="PF13967"/>
    </source>
</evidence>
<feature type="transmembrane region" description="Helical" evidence="2">
    <location>
        <begin position="971"/>
        <end position="990"/>
    </location>
</feature>
<dbReference type="PANTHER" id="PTHR13018">
    <property type="entry name" value="PROBABLE MEMBRANE PROTEIN DUF221-RELATED"/>
    <property type="match status" value="1"/>
</dbReference>
<proteinExistence type="predicted"/>
<comment type="caution">
    <text evidence="5">The sequence shown here is derived from an EMBL/GenBank/DDBJ whole genome shotgun (WGS) entry which is preliminary data.</text>
</comment>
<dbReference type="Pfam" id="PF13967">
    <property type="entry name" value="RSN1_TM"/>
    <property type="match status" value="1"/>
</dbReference>
<feature type="region of interest" description="Disordered" evidence="1">
    <location>
        <begin position="339"/>
        <end position="358"/>
    </location>
</feature>
<reference evidence="5 6" key="1">
    <citation type="journal article" date="2012" name="Genome Biol.">
        <title>Genome and low-iron response of an oceanic diatom adapted to chronic iron limitation.</title>
        <authorList>
            <person name="Lommer M."/>
            <person name="Specht M."/>
            <person name="Roy A.S."/>
            <person name="Kraemer L."/>
            <person name="Andreson R."/>
            <person name="Gutowska M.A."/>
            <person name="Wolf J."/>
            <person name="Bergner S.V."/>
            <person name="Schilhabel M.B."/>
            <person name="Klostermeier U.C."/>
            <person name="Beiko R.G."/>
            <person name="Rosenstiel P."/>
            <person name="Hippler M."/>
            <person name="Laroche J."/>
        </authorList>
    </citation>
    <scope>NUCLEOTIDE SEQUENCE [LARGE SCALE GENOMIC DNA]</scope>
    <source>
        <strain evidence="5 6">CCMP1005</strain>
    </source>
</reference>